<evidence type="ECO:0000259" key="8">
    <source>
        <dbReference type="PROSITE" id="PS50011"/>
    </source>
</evidence>
<dbReference type="GO" id="GO:0005524">
    <property type="term" value="F:ATP binding"/>
    <property type="evidence" value="ECO:0007669"/>
    <property type="project" value="UniProtKB-UniRule"/>
</dbReference>
<name>A0AAD6SEV0_9AGAR</name>
<dbReference type="GO" id="GO:0004674">
    <property type="term" value="F:protein serine/threonine kinase activity"/>
    <property type="evidence" value="ECO:0007669"/>
    <property type="project" value="UniProtKB-KW"/>
</dbReference>
<feature type="compositionally biased region" description="Low complexity" evidence="7">
    <location>
        <begin position="1"/>
        <end position="20"/>
    </location>
</feature>
<feature type="compositionally biased region" description="Low complexity" evidence="7">
    <location>
        <begin position="653"/>
        <end position="670"/>
    </location>
</feature>
<feature type="region of interest" description="Disordered" evidence="7">
    <location>
        <begin position="756"/>
        <end position="775"/>
    </location>
</feature>
<keyword evidence="2" id="KW-0808">Transferase</keyword>
<keyword evidence="10" id="KW-1185">Reference proteome</keyword>
<keyword evidence="4 9" id="KW-0418">Kinase</keyword>
<feature type="compositionally biased region" description="Basic and acidic residues" evidence="7">
    <location>
        <begin position="532"/>
        <end position="560"/>
    </location>
</feature>
<dbReference type="PANTHER" id="PTHR24345">
    <property type="entry name" value="SERINE/THREONINE-PROTEIN KINASE PLK"/>
    <property type="match status" value="1"/>
</dbReference>
<dbReference type="GO" id="GO:0005634">
    <property type="term" value="C:nucleus"/>
    <property type="evidence" value="ECO:0007669"/>
    <property type="project" value="TreeGrafter"/>
</dbReference>
<dbReference type="AlphaFoldDB" id="A0AAD6SEV0"/>
<evidence type="ECO:0000313" key="10">
    <source>
        <dbReference type="Proteomes" id="UP001218188"/>
    </source>
</evidence>
<evidence type="ECO:0000256" key="6">
    <source>
        <dbReference type="PROSITE-ProRule" id="PRU10141"/>
    </source>
</evidence>
<accession>A0AAD6SEV0</accession>
<dbReference type="InterPro" id="IPR011009">
    <property type="entry name" value="Kinase-like_dom_sf"/>
</dbReference>
<feature type="region of interest" description="Disordered" evidence="7">
    <location>
        <begin position="217"/>
        <end position="301"/>
    </location>
</feature>
<feature type="compositionally biased region" description="Gly residues" evidence="7">
    <location>
        <begin position="364"/>
        <end position="377"/>
    </location>
</feature>
<evidence type="ECO:0000256" key="1">
    <source>
        <dbReference type="ARBA" id="ARBA00022527"/>
    </source>
</evidence>
<feature type="compositionally biased region" description="Low complexity" evidence="7">
    <location>
        <begin position="628"/>
        <end position="637"/>
    </location>
</feature>
<dbReference type="Proteomes" id="UP001218188">
    <property type="component" value="Unassembled WGS sequence"/>
</dbReference>
<feature type="compositionally biased region" description="Acidic residues" evidence="7">
    <location>
        <begin position="855"/>
        <end position="874"/>
    </location>
</feature>
<dbReference type="EMBL" id="JARJCM010000149">
    <property type="protein sequence ID" value="KAJ7025728.1"/>
    <property type="molecule type" value="Genomic_DNA"/>
</dbReference>
<gene>
    <name evidence="9" type="ORF">C8F04DRAFT_1299027</name>
</gene>
<feature type="binding site" evidence="6">
    <location>
        <position position="64"/>
    </location>
    <ligand>
        <name>ATP</name>
        <dbReference type="ChEBI" id="CHEBI:30616"/>
    </ligand>
</feature>
<feature type="compositionally biased region" description="Low complexity" evidence="7">
    <location>
        <begin position="260"/>
        <end position="278"/>
    </location>
</feature>
<feature type="region of interest" description="Disordered" evidence="7">
    <location>
        <begin position="819"/>
        <end position="946"/>
    </location>
</feature>
<organism evidence="9 10">
    <name type="scientific">Mycena alexandri</name>
    <dbReference type="NCBI Taxonomy" id="1745969"/>
    <lineage>
        <taxon>Eukaryota</taxon>
        <taxon>Fungi</taxon>
        <taxon>Dikarya</taxon>
        <taxon>Basidiomycota</taxon>
        <taxon>Agaricomycotina</taxon>
        <taxon>Agaricomycetes</taxon>
        <taxon>Agaricomycetidae</taxon>
        <taxon>Agaricales</taxon>
        <taxon>Marasmiineae</taxon>
        <taxon>Mycenaceae</taxon>
        <taxon>Mycena</taxon>
    </lineage>
</organism>
<dbReference type="PROSITE" id="PS50011">
    <property type="entry name" value="PROTEIN_KINASE_DOM"/>
    <property type="match status" value="1"/>
</dbReference>
<dbReference type="Pfam" id="PF00069">
    <property type="entry name" value="Pkinase"/>
    <property type="match status" value="1"/>
</dbReference>
<protein>
    <submittedName>
        <fullName evidence="9">Kinase-like domain-containing protein</fullName>
    </submittedName>
</protein>
<feature type="compositionally biased region" description="Basic and acidic residues" evidence="7">
    <location>
        <begin position="514"/>
        <end position="524"/>
    </location>
</feature>
<feature type="domain" description="Protein kinase" evidence="8">
    <location>
        <begin position="35"/>
        <end position="458"/>
    </location>
</feature>
<keyword evidence="3 6" id="KW-0547">Nucleotide-binding</keyword>
<evidence type="ECO:0000256" key="5">
    <source>
        <dbReference type="ARBA" id="ARBA00022840"/>
    </source>
</evidence>
<dbReference type="SMART" id="SM00220">
    <property type="entry name" value="S_TKc"/>
    <property type="match status" value="1"/>
</dbReference>
<feature type="compositionally biased region" description="Basic and acidic residues" evidence="7">
    <location>
        <begin position="845"/>
        <end position="854"/>
    </location>
</feature>
<feature type="compositionally biased region" description="Acidic residues" evidence="7">
    <location>
        <begin position="936"/>
        <end position="946"/>
    </location>
</feature>
<reference evidence="9" key="1">
    <citation type="submission" date="2023-03" db="EMBL/GenBank/DDBJ databases">
        <title>Massive genome expansion in bonnet fungi (Mycena s.s.) driven by repeated elements and novel gene families across ecological guilds.</title>
        <authorList>
            <consortium name="Lawrence Berkeley National Laboratory"/>
            <person name="Harder C.B."/>
            <person name="Miyauchi S."/>
            <person name="Viragh M."/>
            <person name="Kuo A."/>
            <person name="Thoen E."/>
            <person name="Andreopoulos B."/>
            <person name="Lu D."/>
            <person name="Skrede I."/>
            <person name="Drula E."/>
            <person name="Henrissat B."/>
            <person name="Morin E."/>
            <person name="Kohler A."/>
            <person name="Barry K."/>
            <person name="LaButti K."/>
            <person name="Morin E."/>
            <person name="Salamov A."/>
            <person name="Lipzen A."/>
            <person name="Mereny Z."/>
            <person name="Hegedus B."/>
            <person name="Baldrian P."/>
            <person name="Stursova M."/>
            <person name="Weitz H."/>
            <person name="Taylor A."/>
            <person name="Grigoriev I.V."/>
            <person name="Nagy L.G."/>
            <person name="Martin F."/>
            <person name="Kauserud H."/>
        </authorList>
    </citation>
    <scope>NUCLEOTIDE SEQUENCE</scope>
    <source>
        <strain evidence="9">CBHHK200</strain>
    </source>
</reference>
<dbReference type="PANTHER" id="PTHR24345:SF91">
    <property type="entry name" value="SERINE_THREONINE-PROTEIN KINASE PLK4"/>
    <property type="match status" value="1"/>
</dbReference>
<keyword evidence="1" id="KW-0723">Serine/threonine-protein kinase</keyword>
<dbReference type="InterPro" id="IPR000719">
    <property type="entry name" value="Prot_kinase_dom"/>
</dbReference>
<dbReference type="Gene3D" id="3.30.200.20">
    <property type="entry name" value="Phosphorylase Kinase, domain 1"/>
    <property type="match status" value="1"/>
</dbReference>
<evidence type="ECO:0000313" key="9">
    <source>
        <dbReference type="EMBL" id="KAJ7025728.1"/>
    </source>
</evidence>
<comment type="caution">
    <text evidence="9">The sequence shown here is derived from an EMBL/GenBank/DDBJ whole genome shotgun (WGS) entry which is preliminary data.</text>
</comment>
<feature type="region of interest" description="Disordered" evidence="7">
    <location>
        <begin position="356"/>
        <end position="410"/>
    </location>
</feature>
<dbReference type="SUPFAM" id="SSF56112">
    <property type="entry name" value="Protein kinase-like (PK-like)"/>
    <property type="match status" value="1"/>
</dbReference>
<evidence type="ECO:0000256" key="3">
    <source>
        <dbReference type="ARBA" id="ARBA00022741"/>
    </source>
</evidence>
<feature type="compositionally biased region" description="Pro residues" evidence="7">
    <location>
        <begin position="906"/>
        <end position="916"/>
    </location>
</feature>
<keyword evidence="5 6" id="KW-0067">ATP-binding</keyword>
<dbReference type="Gene3D" id="1.10.510.10">
    <property type="entry name" value="Transferase(Phosphotransferase) domain 1"/>
    <property type="match status" value="1"/>
</dbReference>
<evidence type="ECO:0000256" key="4">
    <source>
        <dbReference type="ARBA" id="ARBA00022777"/>
    </source>
</evidence>
<evidence type="ECO:0000256" key="2">
    <source>
        <dbReference type="ARBA" id="ARBA00022679"/>
    </source>
</evidence>
<feature type="region of interest" description="Disordered" evidence="7">
    <location>
        <begin position="1"/>
        <end position="31"/>
    </location>
</feature>
<evidence type="ECO:0000256" key="7">
    <source>
        <dbReference type="SAM" id="MobiDB-lite"/>
    </source>
</evidence>
<dbReference type="InterPro" id="IPR017441">
    <property type="entry name" value="Protein_kinase_ATP_BS"/>
</dbReference>
<feature type="region of interest" description="Disordered" evidence="7">
    <location>
        <begin position="514"/>
        <end position="700"/>
    </location>
</feature>
<dbReference type="PROSITE" id="PS00107">
    <property type="entry name" value="PROTEIN_KINASE_ATP"/>
    <property type="match status" value="1"/>
</dbReference>
<feature type="compositionally biased region" description="Basic and acidic residues" evidence="7">
    <location>
        <begin position="926"/>
        <end position="935"/>
    </location>
</feature>
<proteinExistence type="predicted"/>
<sequence>MSSSTKASSSEPPAAAAVPARTKRDPSPRVPSDYIAIKRQLGKGHNAVVYLIEYNTDPTPRAMKKIPRNNKRTENMNRLRANNPARAHPSLPRTADPTALVDRRGTEEAKIRKEIAIMKKCDHPNIIKFFSFIDDQMSASICLIMEYMEGGELQWQVDNEPYLTMDQTRRCMRDVVLGLQYLHLQGIIHRDIKPSNIMWTVDRSRVKIGDFGVAHLVSPSSPSANNEDEEEYDATPRHAGTPAFLAPEIAPGGPAPYPSYSPSSKSSRSSSSNNLTAKSKSKSKSKTNVAAGTGTGTGMGEVTPAVDLWALGVTLYCMLFGRRPFEPERGALGQVAAEASLYRAIREEEWRLPRVAGARERAGSGSGSGSGGGGGGGRGEDYGWGEDDVWGRGGKEKGKDSGGKDKDEQQVQTMCSNRVVIIAADWEKGGVLSLLGGLLRKDPRARWGIEQVKDVAWLLQGVQRRQEWITGTTPKIVVSAADEANAILEPRYKWNLNLTGRMRLGRRFSNLFRGAKDDGTRREGTGAVRSEPGIDVRRKEKEKEKDKERRAKEREKEGGRRKGKGRASDDLGTGTGTSSSNSWNKEKSKKKNKSRSVDTQRAAAPPPSEKPRRGSDSTSGLSSPPPHSAATTSSSTSKRARFFRWPGRDSPTHHSSSSHGTSTTTSTSSTMHGATVPATISANRNRGVFRGRAAARHSTEALGSAPMGLSVGLAAEQRTASMVDAGAVAGGGSGPEARGAGGMGLALGVGLGLGSAGGGGVPSRPRGATTSAEDDELDEMLGLGRWSGEEAEAAGMIAAPRAVLEPPRVKGVIYVDERVRGDGESGSLMSASGDSGSGCSYGEGARAREGFRDLPDEEERWEEGEGEEDEDDGPREDVYDSTSSGDEDGDVPITFKSTRARGPVTPVMPVPVPVPPLNGHGAPPHPQDDEAHPPPDSEEEEADDNQ</sequence>
<feature type="compositionally biased region" description="Basic and acidic residues" evidence="7">
    <location>
        <begin position="389"/>
        <end position="409"/>
    </location>
</feature>